<keyword evidence="3" id="KW-1185">Reference proteome</keyword>
<feature type="chain" id="PRO_5043792826" evidence="1">
    <location>
        <begin position="34"/>
        <end position="245"/>
    </location>
</feature>
<dbReference type="EnsemblMetazoa" id="XM_019907750.1">
    <property type="protein sequence ID" value="XP_019763309.1"/>
    <property type="gene ID" value="LOC109539770"/>
</dbReference>
<dbReference type="AlphaFoldDB" id="A0AAR5PQL2"/>
<protein>
    <submittedName>
        <fullName evidence="2">Uncharacterized protein</fullName>
    </submittedName>
</protein>
<evidence type="ECO:0000256" key="1">
    <source>
        <dbReference type="SAM" id="SignalP"/>
    </source>
</evidence>
<dbReference type="KEGG" id="dpa:109539770"/>
<dbReference type="GeneID" id="109539770"/>
<proteinExistence type="predicted"/>
<evidence type="ECO:0000313" key="3">
    <source>
        <dbReference type="Proteomes" id="UP000019118"/>
    </source>
</evidence>
<sequence length="245" mass="28204">MAGVFFRIGSLNPQALVVPFLLLLLATLSVVDASPIINPGWVCSKNTTRQVRSAAERELQSMIHTINHQMLPEIRATYPHQSNVKTKTIKCPRINKLISSISAQQNIVRAHQKFHKSLMEMSFVLDHLQKLSINAEFTDLKQFQQFREKIYSTTKARLGLVICEFDEIITFDYNATVLPFNPSTKRISCIPKDPDLTQIGALDMQYFNKLRRLFMAGKAILKKLKRKSTLLTKRRRHSKTRRHND</sequence>
<accession>A0AAR5PQL2</accession>
<feature type="signal peptide" evidence="1">
    <location>
        <begin position="1"/>
        <end position="33"/>
    </location>
</feature>
<dbReference type="Proteomes" id="UP000019118">
    <property type="component" value="Unassembled WGS sequence"/>
</dbReference>
<name>A0AAR5PQL2_DENPD</name>
<dbReference type="RefSeq" id="XP_019763309.1">
    <property type="nucleotide sequence ID" value="XM_019907750.2"/>
</dbReference>
<evidence type="ECO:0000313" key="2">
    <source>
        <dbReference type="EnsemblMetazoa" id="XP_019763309.1"/>
    </source>
</evidence>
<reference evidence="2" key="2">
    <citation type="submission" date="2024-08" db="UniProtKB">
        <authorList>
            <consortium name="EnsemblMetazoa"/>
        </authorList>
    </citation>
    <scope>IDENTIFICATION</scope>
</reference>
<organism evidence="2 3">
    <name type="scientific">Dendroctonus ponderosae</name>
    <name type="common">Mountain pine beetle</name>
    <dbReference type="NCBI Taxonomy" id="77166"/>
    <lineage>
        <taxon>Eukaryota</taxon>
        <taxon>Metazoa</taxon>
        <taxon>Ecdysozoa</taxon>
        <taxon>Arthropoda</taxon>
        <taxon>Hexapoda</taxon>
        <taxon>Insecta</taxon>
        <taxon>Pterygota</taxon>
        <taxon>Neoptera</taxon>
        <taxon>Endopterygota</taxon>
        <taxon>Coleoptera</taxon>
        <taxon>Polyphaga</taxon>
        <taxon>Cucujiformia</taxon>
        <taxon>Curculionidae</taxon>
        <taxon>Scolytinae</taxon>
        <taxon>Dendroctonus</taxon>
    </lineage>
</organism>
<keyword evidence="1" id="KW-0732">Signal</keyword>
<reference evidence="3" key="1">
    <citation type="journal article" date="2013" name="Genome Biol.">
        <title>Draft genome of the mountain pine beetle, Dendroctonus ponderosae Hopkins, a major forest pest.</title>
        <authorList>
            <person name="Keeling C.I."/>
            <person name="Yuen M.M."/>
            <person name="Liao N.Y."/>
            <person name="Docking T.R."/>
            <person name="Chan S.K."/>
            <person name="Taylor G.A."/>
            <person name="Palmquist D.L."/>
            <person name="Jackman S.D."/>
            <person name="Nguyen A."/>
            <person name="Li M."/>
            <person name="Henderson H."/>
            <person name="Janes J.K."/>
            <person name="Zhao Y."/>
            <person name="Pandoh P."/>
            <person name="Moore R."/>
            <person name="Sperling F.A."/>
            <person name="Huber D.P."/>
            <person name="Birol I."/>
            <person name="Jones S.J."/>
            <person name="Bohlmann J."/>
        </authorList>
    </citation>
    <scope>NUCLEOTIDE SEQUENCE</scope>
</reference>